<feature type="transmembrane region" description="Helical" evidence="15">
    <location>
        <begin position="130"/>
        <end position="150"/>
    </location>
</feature>
<reference evidence="16" key="1">
    <citation type="submission" date="2007-04" db="EMBL/GenBank/DDBJ databases">
        <title>Complete sequence of plasmid pRSPA01 of Rhodobacter sphaeroides ATCC 17025.</title>
        <authorList>
            <consortium name="US DOE Joint Genome Institute"/>
            <person name="Copeland A."/>
            <person name="Lucas S."/>
            <person name="Lapidus A."/>
            <person name="Barry K."/>
            <person name="Detter J.C."/>
            <person name="Glavina del Rio T."/>
            <person name="Hammon N."/>
            <person name="Israni S."/>
            <person name="Dalin E."/>
            <person name="Tice H."/>
            <person name="Pitluck S."/>
            <person name="Chertkov O."/>
            <person name="Brettin T."/>
            <person name="Bruce D."/>
            <person name="Han C."/>
            <person name="Schmutz J."/>
            <person name="Larimer F."/>
            <person name="Land M."/>
            <person name="Hauser L."/>
            <person name="Kyrpides N."/>
            <person name="Kim E."/>
            <person name="Richardson P."/>
            <person name="Mackenzie C."/>
            <person name="Choudhary M."/>
            <person name="Donohue T.J."/>
            <person name="Kaplan S."/>
        </authorList>
    </citation>
    <scope>NUCLEOTIDE SEQUENCE [LARGE SCALE GENOMIC DNA]</scope>
    <source>
        <strain evidence="16">ATCC 17025</strain>
        <plasmid evidence="16">pRSPA01</plasmid>
    </source>
</reference>
<keyword evidence="6" id="KW-1003">Cell membrane</keyword>
<dbReference type="UniPathway" id="UPA00251">
    <property type="reaction ID" value="UER00324"/>
</dbReference>
<organism evidence="16">
    <name type="scientific">Cereibacter sphaeroides (strain ATCC 17025 / ATH 2.4.3)</name>
    <name type="common">Rhodobacter sphaeroides</name>
    <dbReference type="NCBI Taxonomy" id="349102"/>
    <lineage>
        <taxon>Bacteria</taxon>
        <taxon>Pseudomonadati</taxon>
        <taxon>Pseudomonadota</taxon>
        <taxon>Alphaproteobacteria</taxon>
        <taxon>Rhodobacterales</taxon>
        <taxon>Paracoccaceae</taxon>
        <taxon>Cereibacter</taxon>
    </lineage>
</organism>
<comment type="catalytic activity">
    <reaction evidence="14">
        <text>protoporphyrinogen IX + 3 A = protoporphyrin IX + 3 AH2</text>
        <dbReference type="Rhea" id="RHEA:62000"/>
        <dbReference type="ChEBI" id="CHEBI:13193"/>
        <dbReference type="ChEBI" id="CHEBI:17499"/>
        <dbReference type="ChEBI" id="CHEBI:57306"/>
        <dbReference type="ChEBI" id="CHEBI:57307"/>
    </reaction>
</comment>
<keyword evidence="7" id="KW-0349">Heme</keyword>
<dbReference type="InterPro" id="IPR005265">
    <property type="entry name" value="HemJ-like"/>
</dbReference>
<evidence type="ECO:0000256" key="1">
    <source>
        <dbReference type="ARBA" id="ARBA00001970"/>
    </source>
</evidence>
<keyword evidence="9" id="KW-0479">Metal-binding</keyword>
<evidence type="ECO:0000256" key="15">
    <source>
        <dbReference type="SAM" id="Phobius"/>
    </source>
</evidence>
<geneLocation type="plasmid" evidence="16">
    <name>pRSPA01</name>
</geneLocation>
<comment type="subcellular location">
    <subcellularLocation>
        <location evidence="2">Cell membrane</location>
        <topology evidence="2">Multi-pass membrane protein</topology>
    </subcellularLocation>
</comment>
<keyword evidence="10 15" id="KW-1133">Transmembrane helix</keyword>
<dbReference type="EMBL" id="CP000662">
    <property type="protein sequence ID" value="ABP72535.1"/>
    <property type="molecule type" value="Genomic_DNA"/>
</dbReference>
<feature type="transmembrane region" description="Helical" evidence="15">
    <location>
        <begin position="63"/>
        <end position="86"/>
    </location>
</feature>
<dbReference type="GO" id="GO:0016491">
    <property type="term" value="F:oxidoreductase activity"/>
    <property type="evidence" value="ECO:0007669"/>
    <property type="project" value="UniProtKB-KW"/>
</dbReference>
<sequence>MQAAGLPDMIEFLGPIIPHLKALHISMLVIWCGGLFALPLMLSHHDKATGQADYSRVRRATHYGYTLVVTPGAVLAIASGTLLIFLREVFDLWMFAKLVFVALLVAFHAWVGHTLVIVAETEGTHRVPPATGPLLLLLVPVLGILTLVLAKPDLQGIPLPDWLQEPLGIQLPFDVPSR</sequence>
<comment type="similarity">
    <text evidence="4">Belongs to the HemJ family.</text>
</comment>
<dbReference type="PANTHER" id="PTHR40255">
    <property type="entry name" value="UPF0093 MEMBRANE PROTEIN SLR1790"/>
    <property type="match status" value="1"/>
</dbReference>
<evidence type="ECO:0000256" key="2">
    <source>
        <dbReference type="ARBA" id="ARBA00004651"/>
    </source>
</evidence>
<keyword evidence="11" id="KW-0560">Oxidoreductase</keyword>
<name>A4WYS1_CERS5</name>
<evidence type="ECO:0000256" key="13">
    <source>
        <dbReference type="ARBA" id="ARBA00023136"/>
    </source>
</evidence>
<dbReference type="PANTHER" id="PTHR40255:SF1">
    <property type="entry name" value="PROTOPORPHYRINOGEN IX OXIDASE"/>
    <property type="match status" value="1"/>
</dbReference>
<evidence type="ECO:0000256" key="14">
    <source>
        <dbReference type="ARBA" id="ARBA00048390"/>
    </source>
</evidence>
<evidence type="ECO:0000256" key="12">
    <source>
        <dbReference type="ARBA" id="ARBA00023004"/>
    </source>
</evidence>
<protein>
    <recommendedName>
        <fullName evidence="5">Protoporphyrinogen IX oxidase</fullName>
    </recommendedName>
</protein>
<evidence type="ECO:0000256" key="6">
    <source>
        <dbReference type="ARBA" id="ARBA00022475"/>
    </source>
</evidence>
<keyword evidence="8 15" id="KW-0812">Transmembrane</keyword>
<comment type="pathway">
    <text evidence="3">Porphyrin-containing compound metabolism; protoporphyrin-IX biosynthesis; protoporphyrin-IX from protoporphyrinogen-IX: step 1/1.</text>
</comment>
<dbReference type="KEGG" id="rsq:Rsph17025_3667"/>
<evidence type="ECO:0000256" key="10">
    <source>
        <dbReference type="ARBA" id="ARBA00022989"/>
    </source>
</evidence>
<dbReference type="HOGENOM" id="CLU_125006_3_0_5"/>
<evidence type="ECO:0000256" key="7">
    <source>
        <dbReference type="ARBA" id="ARBA00022617"/>
    </source>
</evidence>
<keyword evidence="13 15" id="KW-0472">Membrane</keyword>
<keyword evidence="12" id="KW-0408">Iron</keyword>
<evidence type="ECO:0000256" key="9">
    <source>
        <dbReference type="ARBA" id="ARBA00022723"/>
    </source>
</evidence>
<feature type="transmembrane region" description="Helical" evidence="15">
    <location>
        <begin position="22"/>
        <end position="42"/>
    </location>
</feature>
<proteinExistence type="inferred from homology"/>
<keyword evidence="16" id="KW-0614">Plasmid</keyword>
<evidence type="ECO:0000256" key="4">
    <source>
        <dbReference type="ARBA" id="ARBA00006501"/>
    </source>
</evidence>
<dbReference type="GO" id="GO:0046872">
    <property type="term" value="F:metal ion binding"/>
    <property type="evidence" value="ECO:0007669"/>
    <property type="project" value="UniProtKB-KW"/>
</dbReference>
<evidence type="ECO:0000256" key="11">
    <source>
        <dbReference type="ARBA" id="ARBA00023002"/>
    </source>
</evidence>
<dbReference type="AlphaFoldDB" id="A4WYS1"/>
<gene>
    <name evidence="16" type="ordered locus">Rsph17025_3667</name>
</gene>
<evidence type="ECO:0000256" key="3">
    <source>
        <dbReference type="ARBA" id="ARBA00005073"/>
    </source>
</evidence>
<evidence type="ECO:0000313" key="16">
    <source>
        <dbReference type="EMBL" id="ABP72535.1"/>
    </source>
</evidence>
<evidence type="ECO:0000256" key="5">
    <source>
        <dbReference type="ARBA" id="ARBA00017504"/>
    </source>
</evidence>
<accession>A4WYS1</accession>
<dbReference type="GO" id="GO:0005886">
    <property type="term" value="C:plasma membrane"/>
    <property type="evidence" value="ECO:0007669"/>
    <property type="project" value="UniProtKB-SubCell"/>
</dbReference>
<feature type="transmembrane region" description="Helical" evidence="15">
    <location>
        <begin position="92"/>
        <end position="118"/>
    </location>
</feature>
<dbReference type="Pfam" id="PF03653">
    <property type="entry name" value="UPF0093"/>
    <property type="match status" value="1"/>
</dbReference>
<dbReference type="GO" id="GO:0006782">
    <property type="term" value="P:protoporphyrinogen IX biosynthetic process"/>
    <property type="evidence" value="ECO:0007669"/>
    <property type="project" value="UniProtKB-UniPathway"/>
</dbReference>
<evidence type="ECO:0000256" key="8">
    <source>
        <dbReference type="ARBA" id="ARBA00022692"/>
    </source>
</evidence>
<comment type="cofactor">
    <cofactor evidence="1">
        <name>heme b</name>
        <dbReference type="ChEBI" id="CHEBI:60344"/>
    </cofactor>
</comment>